<accession>A0A815S9N9</accession>
<dbReference type="CDD" id="cd04096">
    <property type="entry name" value="eEF2_snRNP_like_C"/>
    <property type="match status" value="1"/>
</dbReference>
<dbReference type="GO" id="GO:0003924">
    <property type="term" value="F:GTPase activity"/>
    <property type="evidence" value="ECO:0007669"/>
    <property type="project" value="TreeGrafter"/>
</dbReference>
<sequence>MAQPRLLEPIFLVDIECPTRMIGKVYSTLNKRRGQINEENELHGTTLTRIKAFLPVNESFGYTEELRHATSGTAFPQCQFDHWALLPGEPFELNTKCGQVVSEIRQRKALPEQVPAIETLVDRQ</sequence>
<reference evidence="2" key="1">
    <citation type="submission" date="2021-02" db="EMBL/GenBank/DDBJ databases">
        <authorList>
            <person name="Nowell W R."/>
        </authorList>
    </citation>
    <scope>NUCLEOTIDE SEQUENCE</scope>
</reference>
<dbReference type="InterPro" id="IPR000640">
    <property type="entry name" value="EFG_V-like"/>
</dbReference>
<evidence type="ECO:0000313" key="3">
    <source>
        <dbReference type="Proteomes" id="UP000663828"/>
    </source>
</evidence>
<dbReference type="PANTHER" id="PTHR42908">
    <property type="entry name" value="TRANSLATION ELONGATION FACTOR-RELATED"/>
    <property type="match status" value="1"/>
</dbReference>
<dbReference type="Proteomes" id="UP000663828">
    <property type="component" value="Unassembled WGS sequence"/>
</dbReference>
<keyword evidence="3" id="KW-1185">Reference proteome</keyword>
<dbReference type="EMBL" id="CAJNOR010004248">
    <property type="protein sequence ID" value="CAF1487264.1"/>
    <property type="molecule type" value="Genomic_DNA"/>
</dbReference>
<gene>
    <name evidence="2" type="ORF">XAT740_LOCUS38881</name>
</gene>
<comment type="caution">
    <text evidence="2">The sequence shown here is derived from an EMBL/GenBank/DDBJ whole genome shotgun (WGS) entry which is preliminary data.</text>
</comment>
<evidence type="ECO:0000259" key="1">
    <source>
        <dbReference type="SMART" id="SM00838"/>
    </source>
</evidence>
<protein>
    <recommendedName>
        <fullName evidence="1">Elongation factor EFG domain-containing protein</fullName>
    </recommendedName>
</protein>
<dbReference type="GO" id="GO:1990904">
    <property type="term" value="C:ribonucleoprotein complex"/>
    <property type="evidence" value="ECO:0007669"/>
    <property type="project" value="TreeGrafter"/>
</dbReference>
<organism evidence="2 3">
    <name type="scientific">Adineta ricciae</name>
    <name type="common">Rotifer</name>
    <dbReference type="NCBI Taxonomy" id="249248"/>
    <lineage>
        <taxon>Eukaryota</taxon>
        <taxon>Metazoa</taxon>
        <taxon>Spiralia</taxon>
        <taxon>Gnathifera</taxon>
        <taxon>Rotifera</taxon>
        <taxon>Eurotatoria</taxon>
        <taxon>Bdelloidea</taxon>
        <taxon>Adinetida</taxon>
        <taxon>Adinetidae</taxon>
        <taxon>Adineta</taxon>
    </lineage>
</organism>
<dbReference type="GO" id="GO:0003746">
    <property type="term" value="F:translation elongation factor activity"/>
    <property type="evidence" value="ECO:0007669"/>
    <property type="project" value="TreeGrafter"/>
</dbReference>
<dbReference type="SMART" id="SM00838">
    <property type="entry name" value="EFG_C"/>
    <property type="match status" value="1"/>
</dbReference>
<name>A0A815S9N9_ADIRI</name>
<feature type="domain" description="Elongation factor EFG" evidence="1">
    <location>
        <begin position="5"/>
        <end position="94"/>
    </location>
</feature>
<dbReference type="Gene3D" id="3.30.70.240">
    <property type="match status" value="1"/>
</dbReference>
<dbReference type="FunFam" id="3.30.70.240:FF:000003">
    <property type="entry name" value="Translation elongation factor 2"/>
    <property type="match status" value="1"/>
</dbReference>
<proteinExistence type="predicted"/>
<dbReference type="InterPro" id="IPR035647">
    <property type="entry name" value="EFG_III/V"/>
</dbReference>
<dbReference type="PANTHER" id="PTHR42908:SF3">
    <property type="entry name" value="ELONGATION FACTOR-LIKE GTPASE 1"/>
    <property type="match status" value="1"/>
</dbReference>
<evidence type="ECO:0000313" key="2">
    <source>
        <dbReference type="EMBL" id="CAF1487264.1"/>
    </source>
</evidence>
<dbReference type="GO" id="GO:0005829">
    <property type="term" value="C:cytosol"/>
    <property type="evidence" value="ECO:0007669"/>
    <property type="project" value="TreeGrafter"/>
</dbReference>
<dbReference type="SUPFAM" id="SSF54980">
    <property type="entry name" value="EF-G C-terminal domain-like"/>
    <property type="match status" value="1"/>
</dbReference>
<dbReference type="Pfam" id="PF00679">
    <property type="entry name" value="EFG_C"/>
    <property type="match status" value="1"/>
</dbReference>
<dbReference type="AlphaFoldDB" id="A0A815S9N9"/>